<dbReference type="Proteomes" id="UP000501452">
    <property type="component" value="Chromosome"/>
</dbReference>
<keyword evidence="3" id="KW-1185">Reference proteome</keyword>
<feature type="region of interest" description="Disordered" evidence="1">
    <location>
        <begin position="1"/>
        <end position="21"/>
    </location>
</feature>
<evidence type="ECO:0000313" key="2">
    <source>
        <dbReference type="EMBL" id="QIN84243.1"/>
    </source>
</evidence>
<dbReference type="KEGG" id="rub:GBA63_17470"/>
<protein>
    <recommendedName>
        <fullName evidence="4">Peptidase MA-like domain-containing protein</fullName>
    </recommendedName>
</protein>
<evidence type="ECO:0008006" key="4">
    <source>
        <dbReference type="Google" id="ProtNLM"/>
    </source>
</evidence>
<gene>
    <name evidence="2" type="ORF">GBA63_17470</name>
</gene>
<sequence length="268" mass="28540">MGSPGSAVAEPRRTVSGPLPGYRCLDGPVPTFHAPRLAGEAREVRGYLSQGSGALAGILGAEAPDGPHTPGGGVSPVRAFLVADEDWHGAPRENAHPYPPGLPYFTRSVDPPALVLPERLSAVFRPRTGALLPLTVWHELAHATLLDREVVRAPLWLGELVPQAVSAAVAGRVGLPLGEHLGRVDPAPGFTVRTFRGPAGAEEQMKFQNLLLLFGTAALRDFGEGFIGRIFRALWDEKDVVGEARAEGLLARSLGPGGQEWLRSRPEF</sequence>
<name>A0A6G8QCS2_9ACTN</name>
<evidence type="ECO:0000313" key="3">
    <source>
        <dbReference type="Proteomes" id="UP000501452"/>
    </source>
</evidence>
<reference evidence="2 3" key="1">
    <citation type="submission" date="2019-10" db="EMBL/GenBank/DDBJ databases">
        <title>Rubrobacter sp nov SCSIO 52090 isolated from a deep-sea sediment in the South China Sea.</title>
        <authorList>
            <person name="Chen R.W."/>
        </authorList>
    </citation>
    <scope>NUCLEOTIDE SEQUENCE [LARGE SCALE GENOMIC DNA]</scope>
    <source>
        <strain evidence="2 3">SCSIO 52909</strain>
    </source>
</reference>
<dbReference type="RefSeq" id="WP_166178228.1">
    <property type="nucleotide sequence ID" value="NZ_CP045119.1"/>
</dbReference>
<proteinExistence type="predicted"/>
<organism evidence="2 3">
    <name type="scientific">Rubrobacter tropicus</name>
    <dbReference type="NCBI Taxonomy" id="2653851"/>
    <lineage>
        <taxon>Bacteria</taxon>
        <taxon>Bacillati</taxon>
        <taxon>Actinomycetota</taxon>
        <taxon>Rubrobacteria</taxon>
        <taxon>Rubrobacterales</taxon>
        <taxon>Rubrobacteraceae</taxon>
        <taxon>Rubrobacter</taxon>
    </lineage>
</organism>
<dbReference type="EMBL" id="CP045119">
    <property type="protein sequence ID" value="QIN84243.1"/>
    <property type="molecule type" value="Genomic_DNA"/>
</dbReference>
<evidence type="ECO:0000256" key="1">
    <source>
        <dbReference type="SAM" id="MobiDB-lite"/>
    </source>
</evidence>
<dbReference type="AlphaFoldDB" id="A0A6G8QCS2"/>
<accession>A0A6G8QCS2</accession>